<evidence type="ECO:0000313" key="3">
    <source>
        <dbReference type="Proteomes" id="UP000261023"/>
    </source>
</evidence>
<proteinExistence type="predicted"/>
<accession>A0A3E3DI88</accession>
<protein>
    <submittedName>
        <fullName evidence="2">Uncharacterized protein</fullName>
    </submittedName>
</protein>
<dbReference type="Proteomes" id="UP000261023">
    <property type="component" value="Unassembled WGS sequence"/>
</dbReference>
<feature type="region of interest" description="Disordered" evidence="1">
    <location>
        <begin position="1"/>
        <end position="33"/>
    </location>
</feature>
<reference evidence="2 3" key="1">
    <citation type="submission" date="2018-08" db="EMBL/GenBank/DDBJ databases">
        <title>A genome reference for cultivated species of the human gut microbiota.</title>
        <authorList>
            <person name="Zou Y."/>
            <person name="Xue W."/>
            <person name="Luo G."/>
        </authorList>
    </citation>
    <scope>NUCLEOTIDE SEQUENCE [LARGE SCALE GENOMIC DNA]</scope>
    <source>
        <strain evidence="2 3">AF19-13AC</strain>
    </source>
</reference>
<gene>
    <name evidence="2" type="ORF">DWX31_21425</name>
</gene>
<dbReference type="EMBL" id="QTJW01000015">
    <property type="protein sequence ID" value="RGD68689.1"/>
    <property type="molecule type" value="Genomic_DNA"/>
</dbReference>
<evidence type="ECO:0000313" key="2">
    <source>
        <dbReference type="EMBL" id="RGD68689.1"/>
    </source>
</evidence>
<dbReference type="AlphaFoldDB" id="A0A3E3DI88"/>
<evidence type="ECO:0000256" key="1">
    <source>
        <dbReference type="SAM" id="MobiDB-lite"/>
    </source>
</evidence>
<comment type="caution">
    <text evidence="2">The sequence shown here is derived from an EMBL/GenBank/DDBJ whole genome shotgun (WGS) entry which is preliminary data.</text>
</comment>
<dbReference type="OrthoDB" id="1644238at2"/>
<sequence length="65" mass="7290">MTYFTDSPFERMMTQRPRQSPGPSANKRPPGPYPECRRCPYGAAKPCVGVCVKQLLEEQKGGETE</sequence>
<organism evidence="2 3">
    <name type="scientific">Hungatella hathewayi</name>
    <dbReference type="NCBI Taxonomy" id="154046"/>
    <lineage>
        <taxon>Bacteria</taxon>
        <taxon>Bacillati</taxon>
        <taxon>Bacillota</taxon>
        <taxon>Clostridia</taxon>
        <taxon>Lachnospirales</taxon>
        <taxon>Lachnospiraceae</taxon>
        <taxon>Hungatella</taxon>
    </lineage>
</organism>
<name>A0A3E3DI88_9FIRM</name>